<protein>
    <submittedName>
        <fullName evidence="1">Uncharacterized protein</fullName>
    </submittedName>
</protein>
<sequence>MCVSCGNGNPDDDHGNPDSITAVKIELAAVAARISPQQVAQNISAAYDHAPTETPMTWPTGNPVR</sequence>
<name>A0A841BEY6_9ACTN</name>
<reference evidence="1 2" key="1">
    <citation type="submission" date="2020-08" db="EMBL/GenBank/DDBJ databases">
        <title>Sequencing the genomes of 1000 actinobacteria strains.</title>
        <authorList>
            <person name="Klenk H.-P."/>
        </authorList>
    </citation>
    <scope>NUCLEOTIDE SEQUENCE [LARGE SCALE GENOMIC DNA]</scope>
    <source>
        <strain evidence="1 2">DSM 45362</strain>
    </source>
</reference>
<dbReference type="RefSeq" id="WP_184832642.1">
    <property type="nucleotide sequence ID" value="NZ_JACHMN010000001.1"/>
</dbReference>
<evidence type="ECO:0000313" key="1">
    <source>
        <dbReference type="EMBL" id="MBB5867647.1"/>
    </source>
</evidence>
<proteinExistence type="predicted"/>
<comment type="caution">
    <text evidence="1">The sequence shown here is derived from an EMBL/GenBank/DDBJ whole genome shotgun (WGS) entry which is preliminary data.</text>
</comment>
<dbReference type="AlphaFoldDB" id="A0A841BEY6"/>
<dbReference type="EMBL" id="JACHMN010000001">
    <property type="protein sequence ID" value="MBB5867647.1"/>
    <property type="molecule type" value="Genomic_DNA"/>
</dbReference>
<gene>
    <name evidence="1" type="ORF">F4553_001026</name>
</gene>
<dbReference type="Proteomes" id="UP000587527">
    <property type="component" value="Unassembled WGS sequence"/>
</dbReference>
<accession>A0A841BEY6</accession>
<organism evidence="1 2">
    <name type="scientific">Allocatelliglobosispora scoriae</name>
    <dbReference type="NCBI Taxonomy" id="643052"/>
    <lineage>
        <taxon>Bacteria</taxon>
        <taxon>Bacillati</taxon>
        <taxon>Actinomycetota</taxon>
        <taxon>Actinomycetes</taxon>
        <taxon>Micromonosporales</taxon>
        <taxon>Micromonosporaceae</taxon>
        <taxon>Allocatelliglobosispora</taxon>
    </lineage>
</organism>
<keyword evidence="2" id="KW-1185">Reference proteome</keyword>
<evidence type="ECO:0000313" key="2">
    <source>
        <dbReference type="Proteomes" id="UP000587527"/>
    </source>
</evidence>